<dbReference type="InterPro" id="IPR042100">
    <property type="entry name" value="Bug_dom1"/>
</dbReference>
<organism evidence="3 4">
    <name type="scientific">Ramlibacter rhizophilus</name>
    <dbReference type="NCBI Taxonomy" id="1781167"/>
    <lineage>
        <taxon>Bacteria</taxon>
        <taxon>Pseudomonadati</taxon>
        <taxon>Pseudomonadota</taxon>
        <taxon>Betaproteobacteria</taxon>
        <taxon>Burkholderiales</taxon>
        <taxon>Comamonadaceae</taxon>
        <taxon>Ramlibacter</taxon>
    </lineage>
</organism>
<dbReference type="Gene3D" id="3.40.190.10">
    <property type="entry name" value="Periplasmic binding protein-like II"/>
    <property type="match status" value="1"/>
</dbReference>
<dbReference type="InterPro" id="IPR005064">
    <property type="entry name" value="BUG"/>
</dbReference>
<keyword evidence="4" id="KW-1185">Reference proteome</keyword>
<dbReference type="PANTHER" id="PTHR42928:SF5">
    <property type="entry name" value="BLR1237 PROTEIN"/>
    <property type="match status" value="1"/>
</dbReference>
<feature type="signal peptide" evidence="2">
    <location>
        <begin position="1"/>
        <end position="26"/>
    </location>
</feature>
<dbReference type="PROSITE" id="PS51318">
    <property type="entry name" value="TAT"/>
    <property type="match status" value="1"/>
</dbReference>
<dbReference type="RefSeq" id="WP_135285290.1">
    <property type="nucleotide sequence ID" value="NZ_SMLL01000004.1"/>
</dbReference>
<reference evidence="3 4" key="1">
    <citation type="submission" date="2019-03" db="EMBL/GenBank/DDBJ databases">
        <title>Ramlibacter rhizophilus CCTCC AB2015357, whole genome shotgun sequence.</title>
        <authorList>
            <person name="Zhang X."/>
            <person name="Feng G."/>
            <person name="Zhu H."/>
        </authorList>
    </citation>
    <scope>NUCLEOTIDE SEQUENCE [LARGE SCALE GENOMIC DNA]</scope>
    <source>
        <strain evidence="3 4">CCTCC AB2015357</strain>
    </source>
</reference>
<accession>A0A4Z0BNC4</accession>
<dbReference type="PANTHER" id="PTHR42928">
    <property type="entry name" value="TRICARBOXYLATE-BINDING PROTEIN"/>
    <property type="match status" value="1"/>
</dbReference>
<name>A0A4Z0BNC4_9BURK</name>
<dbReference type="AlphaFoldDB" id="A0A4Z0BNC4"/>
<gene>
    <name evidence="3" type="ORF">EZ242_11430</name>
</gene>
<dbReference type="OrthoDB" id="9150102at2"/>
<dbReference type="InterPro" id="IPR006311">
    <property type="entry name" value="TAT_signal"/>
</dbReference>
<dbReference type="CDD" id="cd13579">
    <property type="entry name" value="PBP2_Bug_NagM"/>
    <property type="match status" value="1"/>
</dbReference>
<evidence type="ECO:0000256" key="1">
    <source>
        <dbReference type="ARBA" id="ARBA00006987"/>
    </source>
</evidence>
<dbReference type="Pfam" id="PF03401">
    <property type="entry name" value="TctC"/>
    <property type="match status" value="1"/>
</dbReference>
<evidence type="ECO:0000313" key="3">
    <source>
        <dbReference type="EMBL" id="TFY99747.1"/>
    </source>
</evidence>
<dbReference type="SUPFAM" id="SSF53850">
    <property type="entry name" value="Periplasmic binding protein-like II"/>
    <property type="match status" value="1"/>
</dbReference>
<feature type="chain" id="PRO_5021190358" evidence="2">
    <location>
        <begin position="27"/>
        <end position="327"/>
    </location>
</feature>
<evidence type="ECO:0000256" key="2">
    <source>
        <dbReference type="SAM" id="SignalP"/>
    </source>
</evidence>
<dbReference type="Gene3D" id="3.40.190.150">
    <property type="entry name" value="Bordetella uptake gene, domain 1"/>
    <property type="match status" value="1"/>
</dbReference>
<evidence type="ECO:0000313" key="4">
    <source>
        <dbReference type="Proteomes" id="UP000297564"/>
    </source>
</evidence>
<dbReference type="Proteomes" id="UP000297564">
    <property type="component" value="Unassembled WGS sequence"/>
</dbReference>
<comment type="caution">
    <text evidence="3">The sequence shown here is derived from an EMBL/GenBank/DDBJ whole genome shotgun (WGS) entry which is preliminary data.</text>
</comment>
<proteinExistence type="inferred from homology"/>
<dbReference type="EMBL" id="SMLL01000004">
    <property type="protein sequence ID" value="TFY99747.1"/>
    <property type="molecule type" value="Genomic_DNA"/>
</dbReference>
<sequence>MFTRRHFVHASAAAVALAGFGRSAWAQSPETAKVIIGFAPGGTIDLVARRVADRMAPAYARNVIVENKTGAGGQIAVQAVNTAAPDGSTILLTPASPLALHPHTFKKLPYDPVADLAPVSGAVSFDYALAVGPMVPASVKTVPDFLAWAKANPAQANFGSAGNGSAAHFMGAALADAGKVKVQHIAFRGSQPAILDMVGGQLAAVIGPTGEFMSQAQAGKVRLLGTSGKQRGRFTPDVGTFAEQGYKDVQVVGWFGYYVPARTPQEVVQRLNASIRSGLADKDVIDSLAKLYMEPMPTTPAELGALQKAESEFWAGVARSIGFTPSA</sequence>
<keyword evidence="2" id="KW-0732">Signal</keyword>
<comment type="similarity">
    <text evidence="1">Belongs to the UPF0065 (bug) family.</text>
</comment>
<dbReference type="PIRSF" id="PIRSF017082">
    <property type="entry name" value="YflP"/>
    <property type="match status" value="1"/>
</dbReference>
<protein>
    <submittedName>
        <fullName evidence="3">Twin-arginine translocation pathway signal protein</fullName>
    </submittedName>
</protein>